<dbReference type="Proteomes" id="UP001500582">
    <property type="component" value="Unassembled WGS sequence"/>
</dbReference>
<gene>
    <name evidence="2" type="ORF">GCM10023149_08660</name>
</gene>
<dbReference type="PROSITE" id="PS51257">
    <property type="entry name" value="PROKAR_LIPOPROTEIN"/>
    <property type="match status" value="1"/>
</dbReference>
<feature type="signal peptide" evidence="1">
    <location>
        <begin position="1"/>
        <end position="27"/>
    </location>
</feature>
<protein>
    <recommendedName>
        <fullName evidence="4">TraB family protein</fullName>
    </recommendedName>
</protein>
<evidence type="ECO:0000313" key="2">
    <source>
        <dbReference type="EMBL" id="GAA4313061.1"/>
    </source>
</evidence>
<sequence length="296" mass="33574">MAKVGLIALACLLFAGCVGSQSRSTTADTTHVYPTVSYLKIKLDAAGHLPTNPYIRVYKNGPREIVFCGTNHLDHSDTENPMYTTIENKFFEIKPDICVNEGGDVSKRVYKDRHEAISKNGEIGLIKILADSLKIQCINGDMTDSLEFKGLLKHYTKGEMLAYIATERCMWSVSPEKFNDTAFISKKYKNFIEGYIIKTGNVNLTSEEQTLAFYKANYQKLLNRPFSFEELEPTNPFSPKGKFQEIGRRSKEIRDQSLLKTIDTLLNKHDKVFIVFGGWHLLTSEPGLQQIINKKR</sequence>
<evidence type="ECO:0008006" key="4">
    <source>
        <dbReference type="Google" id="ProtNLM"/>
    </source>
</evidence>
<evidence type="ECO:0000256" key="1">
    <source>
        <dbReference type="SAM" id="SignalP"/>
    </source>
</evidence>
<proteinExistence type="predicted"/>
<organism evidence="2 3">
    <name type="scientific">Mucilaginibacter gynuensis</name>
    <dbReference type="NCBI Taxonomy" id="1302236"/>
    <lineage>
        <taxon>Bacteria</taxon>
        <taxon>Pseudomonadati</taxon>
        <taxon>Bacteroidota</taxon>
        <taxon>Sphingobacteriia</taxon>
        <taxon>Sphingobacteriales</taxon>
        <taxon>Sphingobacteriaceae</taxon>
        <taxon>Mucilaginibacter</taxon>
    </lineage>
</organism>
<feature type="chain" id="PRO_5045594494" description="TraB family protein" evidence="1">
    <location>
        <begin position="28"/>
        <end position="296"/>
    </location>
</feature>
<evidence type="ECO:0000313" key="3">
    <source>
        <dbReference type="Proteomes" id="UP001500582"/>
    </source>
</evidence>
<dbReference type="EMBL" id="BAABFT010000002">
    <property type="protein sequence ID" value="GAA4313061.1"/>
    <property type="molecule type" value="Genomic_DNA"/>
</dbReference>
<keyword evidence="3" id="KW-1185">Reference proteome</keyword>
<reference evidence="3" key="1">
    <citation type="journal article" date="2019" name="Int. J. Syst. Evol. Microbiol.">
        <title>The Global Catalogue of Microorganisms (GCM) 10K type strain sequencing project: providing services to taxonomists for standard genome sequencing and annotation.</title>
        <authorList>
            <consortium name="The Broad Institute Genomics Platform"/>
            <consortium name="The Broad Institute Genome Sequencing Center for Infectious Disease"/>
            <person name="Wu L."/>
            <person name="Ma J."/>
        </authorList>
    </citation>
    <scope>NUCLEOTIDE SEQUENCE [LARGE SCALE GENOMIC DNA]</scope>
    <source>
        <strain evidence="3">JCM 17705</strain>
    </source>
</reference>
<dbReference type="RefSeq" id="WP_345209774.1">
    <property type="nucleotide sequence ID" value="NZ_BAABFT010000002.1"/>
</dbReference>
<accession>A0ABP8FXH4</accession>
<comment type="caution">
    <text evidence="2">The sequence shown here is derived from an EMBL/GenBank/DDBJ whole genome shotgun (WGS) entry which is preliminary data.</text>
</comment>
<keyword evidence="1" id="KW-0732">Signal</keyword>
<name>A0ABP8FXH4_9SPHI</name>